<feature type="region of interest" description="Disordered" evidence="2">
    <location>
        <begin position="807"/>
        <end position="834"/>
    </location>
</feature>
<evidence type="ECO:0000313" key="3">
    <source>
        <dbReference type="EMBL" id="GAX81896.1"/>
    </source>
</evidence>
<dbReference type="OrthoDB" id="550833at2759"/>
<dbReference type="EMBL" id="BEGY01000072">
    <property type="protein sequence ID" value="GAX81896.1"/>
    <property type="molecule type" value="Genomic_DNA"/>
</dbReference>
<feature type="coiled-coil region" evidence="1">
    <location>
        <begin position="328"/>
        <end position="381"/>
    </location>
</feature>
<feature type="compositionally biased region" description="Polar residues" evidence="2">
    <location>
        <begin position="671"/>
        <end position="691"/>
    </location>
</feature>
<evidence type="ECO:0000256" key="2">
    <source>
        <dbReference type="SAM" id="MobiDB-lite"/>
    </source>
</evidence>
<comment type="caution">
    <text evidence="3">The sequence shown here is derived from an EMBL/GenBank/DDBJ whole genome shotgun (WGS) entry which is preliminary data.</text>
</comment>
<proteinExistence type="predicted"/>
<keyword evidence="1" id="KW-0175">Coiled coil</keyword>
<dbReference type="Proteomes" id="UP000232323">
    <property type="component" value="Unassembled WGS sequence"/>
</dbReference>
<evidence type="ECO:0000256" key="1">
    <source>
        <dbReference type="SAM" id="Coils"/>
    </source>
</evidence>
<feature type="region of interest" description="Disordered" evidence="2">
    <location>
        <begin position="1"/>
        <end position="38"/>
    </location>
</feature>
<organism evidence="3 4">
    <name type="scientific">Chlamydomonas eustigma</name>
    <dbReference type="NCBI Taxonomy" id="1157962"/>
    <lineage>
        <taxon>Eukaryota</taxon>
        <taxon>Viridiplantae</taxon>
        <taxon>Chlorophyta</taxon>
        <taxon>core chlorophytes</taxon>
        <taxon>Chlorophyceae</taxon>
        <taxon>CS clade</taxon>
        <taxon>Chlamydomonadales</taxon>
        <taxon>Chlamydomonadaceae</taxon>
        <taxon>Chlamydomonas</taxon>
    </lineage>
</organism>
<dbReference type="AlphaFoldDB" id="A0A250XFU0"/>
<feature type="region of interest" description="Disordered" evidence="2">
    <location>
        <begin position="665"/>
        <end position="701"/>
    </location>
</feature>
<keyword evidence="4" id="KW-1185">Reference proteome</keyword>
<gene>
    <name evidence="3" type="ORF">CEUSTIGMA_g9324.t1</name>
</gene>
<feature type="compositionally biased region" description="Low complexity" evidence="2">
    <location>
        <begin position="692"/>
        <end position="701"/>
    </location>
</feature>
<feature type="compositionally biased region" description="Low complexity" evidence="2">
    <location>
        <begin position="810"/>
        <end position="834"/>
    </location>
</feature>
<evidence type="ECO:0000313" key="4">
    <source>
        <dbReference type="Proteomes" id="UP000232323"/>
    </source>
</evidence>
<protein>
    <submittedName>
        <fullName evidence="3">Uncharacterized protein</fullName>
    </submittedName>
</protein>
<sequence length="900" mass="95716">MDSPYGRNSRGGFRSPSLASPNKGRSRMKSPWDTEGDDATMTHEQQLAMKDHEINSLKRQLNGETRRIGMLESEIKLCVAAAQKAEAAHAEELARAESDVKRVLAERRTLVQRFQLIEVVEDAVRELYMQMKDRTADGGIPTPEQLQAEKAALKEENILVVLGSLHAMLKGLWSFKVEAEADLRGMRIGRELRAEENSVALRDRIRSLDAEVRVVRQEASTAQLRYEMEAESRMSLMEEAQASVAAMEAQQQEVLGALRSSEKESAALRSALEAALEEGKRRDGLIMVNRQLESARHFDRAQLDMELKRLQVEHNKQLGSIEKELGKLNTVMIANERLKSQLDKAIAQAASDKRALRFLSRSELLLQVQNLQEELAASSRRQQHNQGIVGNGLGSGIIINKNRVSSSGVAAAATTLNPNDLSAQATLPPASTAMHQDSSSMMLATVLPSGRTSMLQVPAADSGAATFSLAGNIPFKGLTFNSSVPKNSHQRAAMFQGFVTSSQGPAYWTDDGTNGGYTAAAAGRTRPQTAGPATSGGGALSKSAASSATYTAGGIDSNSLASKARAIMEELQSKARSVAIKAAAEKVDDPIYDLIANVGVLNKQVKSAFRAVWSEIDEPPSNLTAKDQAGHPSATASMVQSASRMSQQRGEVGMVGSTRAGPADVVLLRPGSTSSRTATTGKRNAQQHASPSSTHHNTSTSTAVGVVHPVVASAHNPHLSRETGLSKGRFHQSSSSSSAHHTAEASLQIIKAAMDAGMSPIPAAGSAASHGLALGNNNLNNPGMSQTSDSSQARLLGSAKGRLSSSVKLSTAAGASQTQGTTSNSGTSKGNNSSKNNVASSLLGFLCQEKHVEVTKAVRGPMDMMSNPLVAAYCSVNLTTRRTQGMDDILANVKESKGVY</sequence>
<feature type="region of interest" description="Disordered" evidence="2">
    <location>
        <begin position="518"/>
        <end position="542"/>
    </location>
</feature>
<accession>A0A250XFU0</accession>
<feature type="coiled-coil region" evidence="1">
    <location>
        <begin position="54"/>
        <end position="113"/>
    </location>
</feature>
<reference evidence="3 4" key="1">
    <citation type="submission" date="2017-08" db="EMBL/GenBank/DDBJ databases">
        <title>Acidophilic green algal genome provides insights into adaptation to an acidic environment.</title>
        <authorList>
            <person name="Hirooka S."/>
            <person name="Hirose Y."/>
            <person name="Kanesaki Y."/>
            <person name="Higuchi S."/>
            <person name="Fujiwara T."/>
            <person name="Onuma R."/>
            <person name="Era A."/>
            <person name="Ohbayashi R."/>
            <person name="Uzuka A."/>
            <person name="Nozaki H."/>
            <person name="Yoshikawa H."/>
            <person name="Miyagishima S.Y."/>
        </authorList>
    </citation>
    <scope>NUCLEOTIDE SEQUENCE [LARGE SCALE GENOMIC DNA]</scope>
    <source>
        <strain evidence="3 4">NIES-2499</strain>
    </source>
</reference>
<feature type="region of interest" description="Disordered" evidence="2">
    <location>
        <begin position="718"/>
        <end position="743"/>
    </location>
</feature>
<name>A0A250XFU0_9CHLO</name>